<comment type="caution">
    <text evidence="1">The sequence shown here is derived from an EMBL/GenBank/DDBJ whole genome shotgun (WGS) entry which is preliminary data.</text>
</comment>
<protein>
    <submittedName>
        <fullName evidence="1">Uncharacterized protein</fullName>
    </submittedName>
</protein>
<sequence>MLSHCYSVLGGTVWSASNATNDSIEVFTDMAVTEADVAVINSTSCVANSRCFSDADCESGICMGLFLATCDCNACMSLIPCDGDEQCGGLKEACDRKTRLCDCNHGSLCIHLAIFVNPSNKQFYLLSFLFIIHTSMNIEDLSVTRRWYSNATEFMYMYIYYVIM</sequence>
<dbReference type="InterPro" id="IPR039260">
    <property type="entry name" value="Cpg-3"/>
</dbReference>
<evidence type="ECO:0000313" key="1">
    <source>
        <dbReference type="EMBL" id="MFH4985022.1"/>
    </source>
</evidence>
<organism evidence="1 2">
    <name type="scientific">Gnathostoma spinigerum</name>
    <dbReference type="NCBI Taxonomy" id="75299"/>
    <lineage>
        <taxon>Eukaryota</taxon>
        <taxon>Metazoa</taxon>
        <taxon>Ecdysozoa</taxon>
        <taxon>Nematoda</taxon>
        <taxon>Chromadorea</taxon>
        <taxon>Rhabditida</taxon>
        <taxon>Spirurina</taxon>
        <taxon>Gnathostomatomorpha</taxon>
        <taxon>Gnathostomatoidea</taxon>
        <taxon>Gnathostomatidae</taxon>
        <taxon>Gnathostoma</taxon>
    </lineage>
</organism>
<dbReference type="Proteomes" id="UP001608902">
    <property type="component" value="Unassembled WGS sequence"/>
</dbReference>
<dbReference type="PANTHER" id="PTHR37973:SF1">
    <property type="entry name" value="DICKKOPF_N DOMAIN-CONTAINING PROTEIN"/>
    <property type="match status" value="1"/>
</dbReference>
<dbReference type="AlphaFoldDB" id="A0ABD6F4E8"/>
<accession>A0ABD6F4E8</accession>
<dbReference type="PANTHER" id="PTHR37973">
    <property type="entry name" value="CHONDROITIN PROTEOGLYCAN 3"/>
    <property type="match status" value="1"/>
</dbReference>
<gene>
    <name evidence="1" type="ORF">AB6A40_011731</name>
</gene>
<proteinExistence type="predicted"/>
<name>A0ABD6F4E8_9BILA</name>
<evidence type="ECO:0000313" key="2">
    <source>
        <dbReference type="Proteomes" id="UP001608902"/>
    </source>
</evidence>
<dbReference type="EMBL" id="JBGFUD010026409">
    <property type="protein sequence ID" value="MFH4985022.1"/>
    <property type="molecule type" value="Genomic_DNA"/>
</dbReference>
<reference evidence="1 2" key="1">
    <citation type="submission" date="2024-08" db="EMBL/GenBank/DDBJ databases">
        <title>Gnathostoma spinigerum genome.</title>
        <authorList>
            <person name="Gonzalez-Bertolin B."/>
            <person name="Monzon S."/>
            <person name="Zaballos A."/>
            <person name="Jimenez P."/>
            <person name="Dekumyoy P."/>
            <person name="Varona S."/>
            <person name="Cuesta I."/>
            <person name="Sumanam S."/>
            <person name="Adisakwattana P."/>
            <person name="Gasser R.B."/>
            <person name="Hernandez-Gonzalez A."/>
            <person name="Young N.D."/>
            <person name="Perteguer M.J."/>
        </authorList>
    </citation>
    <scope>NUCLEOTIDE SEQUENCE [LARGE SCALE GENOMIC DNA]</scope>
    <source>
        <strain evidence="1">AL3</strain>
        <tissue evidence="1">Liver</tissue>
    </source>
</reference>
<keyword evidence="2" id="KW-1185">Reference proteome</keyword>